<dbReference type="InterPro" id="IPR042065">
    <property type="entry name" value="E3_ELL-like"/>
</dbReference>
<dbReference type="Pfam" id="PF07303">
    <property type="entry name" value="Occludin_ELL"/>
    <property type="match status" value="1"/>
</dbReference>
<sequence length="509" mass="55106">ARASKHKVSAAAAAASVAAPAPSSPMSRSTTATTADLSLLSSGSSHMLRGLSASASTRCLLHLRLTDAALRSLVQLAGDASVNFVESSTNGVVGFLSLSDGSRLNLMSNDPSEDHRPTDLVRFSHKSQSATRLGRLRRRLTVDTAAQQLSMAAASSVTSSAHSATEPTLRDRLLHLLAARPLTRPELLARLRADGFAQPDPVAVASLLAQLAKLQGEGRGYGLRPCMYREVRPDSWPGYSDTERVLVKRRAAEAAAAAASTTASTGNEKSVAECSNFDRASSSGVHSGSGGSSGCSNAKLNNINNNNNNNSKNNNGEECCQIDIANLANCDLVDLAMDIDVSDEDLDEDDDIEDPFNEDECSSTDVPDDSTASVDTGETGRWHQRRRQRRRQSANAARLKPIRSVAQRTAYKSLYDRHYPEYRRLWERVRSVSDEAAVLETRLAGSRPGSLAHSEAGAAIVRLYQRYRYDAGFRGDTRRCGRLQRRLKRLRQMIENFDAASGEESARAE</sequence>
<evidence type="ECO:0000256" key="1">
    <source>
        <dbReference type="ARBA" id="ARBA00004123"/>
    </source>
</evidence>
<name>A0A267DEL3_9PLAT</name>
<dbReference type="Proteomes" id="UP000215902">
    <property type="component" value="Unassembled WGS sequence"/>
</dbReference>
<feature type="domain" description="OCEL" evidence="8">
    <location>
        <begin position="393"/>
        <end position="502"/>
    </location>
</feature>
<dbReference type="SUPFAM" id="SSF46785">
    <property type="entry name" value="Winged helix' DNA-binding domain"/>
    <property type="match status" value="1"/>
</dbReference>
<feature type="non-terminal residue" evidence="9">
    <location>
        <position position="1"/>
    </location>
</feature>
<comment type="caution">
    <text evidence="9">The sequence shown here is derived from an EMBL/GenBank/DDBJ whole genome shotgun (WGS) entry which is preliminary data.</text>
</comment>
<evidence type="ECO:0000256" key="5">
    <source>
        <dbReference type="ARBA" id="ARBA00023242"/>
    </source>
</evidence>
<dbReference type="PANTHER" id="PTHR23288">
    <property type="entry name" value="OCCLUDIN AND RNA POLYMERASE II ELONGATION FACTOR ELL"/>
    <property type="match status" value="1"/>
</dbReference>
<dbReference type="SUPFAM" id="SSF144292">
    <property type="entry name" value="occludin/ELL-like"/>
    <property type="match status" value="1"/>
</dbReference>
<dbReference type="PROSITE" id="PS51980">
    <property type="entry name" value="OCEL"/>
    <property type="match status" value="1"/>
</dbReference>
<dbReference type="GO" id="GO:0000987">
    <property type="term" value="F:cis-regulatory region sequence-specific DNA binding"/>
    <property type="evidence" value="ECO:0007669"/>
    <property type="project" value="TreeGrafter"/>
</dbReference>
<dbReference type="GO" id="GO:0042795">
    <property type="term" value="P:snRNA transcription by RNA polymerase II"/>
    <property type="evidence" value="ECO:0007669"/>
    <property type="project" value="TreeGrafter"/>
</dbReference>
<evidence type="ECO:0000256" key="7">
    <source>
        <dbReference type="SAM" id="MobiDB-lite"/>
    </source>
</evidence>
<dbReference type="InterPro" id="IPR019464">
    <property type="entry name" value="ELL_N"/>
</dbReference>
<dbReference type="Gene3D" id="6.10.140.340">
    <property type="match status" value="1"/>
</dbReference>
<dbReference type="PANTHER" id="PTHR23288:SF17">
    <property type="entry name" value="RNA POLYMERASE II ELONGATION FACTOR ELL"/>
    <property type="match status" value="1"/>
</dbReference>
<keyword evidence="4" id="KW-0804">Transcription</keyword>
<keyword evidence="5" id="KW-0539">Nucleus</keyword>
<dbReference type="InterPro" id="IPR036390">
    <property type="entry name" value="WH_DNA-bd_sf"/>
</dbReference>
<feature type="region of interest" description="Disordered" evidence="7">
    <location>
        <begin position="345"/>
        <end position="399"/>
    </location>
</feature>
<dbReference type="AlphaFoldDB" id="A0A267DEL3"/>
<evidence type="ECO:0000259" key="8">
    <source>
        <dbReference type="PROSITE" id="PS51980"/>
    </source>
</evidence>
<keyword evidence="10" id="KW-1185">Reference proteome</keyword>
<evidence type="ECO:0000256" key="4">
    <source>
        <dbReference type="ARBA" id="ARBA00023163"/>
    </source>
</evidence>
<proteinExistence type="inferred from homology"/>
<protein>
    <recommendedName>
        <fullName evidence="8">OCEL domain-containing protein</fullName>
    </recommendedName>
</protein>
<gene>
    <name evidence="9" type="ORF">BOX15_Mlig033023g1</name>
</gene>
<reference evidence="9 10" key="1">
    <citation type="submission" date="2017-06" db="EMBL/GenBank/DDBJ databases">
        <title>A platform for efficient transgenesis in Macrostomum lignano, a flatworm model organism for stem cell research.</title>
        <authorList>
            <person name="Berezikov E."/>
        </authorList>
    </citation>
    <scope>NUCLEOTIDE SEQUENCE [LARGE SCALE GENOMIC DNA]</scope>
    <source>
        <strain evidence="9">DV1</strain>
        <tissue evidence="9">Whole organism</tissue>
    </source>
</reference>
<feature type="region of interest" description="Disordered" evidence="7">
    <location>
        <begin position="1"/>
        <end position="30"/>
    </location>
</feature>
<dbReference type="EMBL" id="NIVC01004608">
    <property type="protein sequence ID" value="PAA47012.1"/>
    <property type="molecule type" value="Genomic_DNA"/>
</dbReference>
<comment type="subcellular location">
    <subcellularLocation>
        <location evidence="1">Nucleus</location>
    </subcellularLocation>
</comment>
<dbReference type="Pfam" id="PF10390">
    <property type="entry name" value="ELL"/>
    <property type="match status" value="1"/>
</dbReference>
<feature type="compositionally biased region" description="Acidic residues" evidence="7">
    <location>
        <begin position="345"/>
        <end position="368"/>
    </location>
</feature>
<dbReference type="InterPro" id="IPR010844">
    <property type="entry name" value="Occludin_ELL"/>
</dbReference>
<evidence type="ECO:0000313" key="10">
    <source>
        <dbReference type="Proteomes" id="UP000215902"/>
    </source>
</evidence>
<dbReference type="Gene3D" id="1.10.10.2670">
    <property type="entry name" value="E3 ubiquitin-protein ligase"/>
    <property type="match status" value="1"/>
</dbReference>
<comment type="similarity">
    <text evidence="2 6">Belongs to the ELL/occludin family.</text>
</comment>
<evidence type="ECO:0000256" key="3">
    <source>
        <dbReference type="ARBA" id="ARBA00023015"/>
    </source>
</evidence>
<feature type="compositionally biased region" description="Low complexity" evidence="7">
    <location>
        <begin position="9"/>
        <end position="30"/>
    </location>
</feature>
<dbReference type="GO" id="GO:0032968">
    <property type="term" value="P:positive regulation of transcription elongation by RNA polymerase II"/>
    <property type="evidence" value="ECO:0007669"/>
    <property type="project" value="TreeGrafter"/>
</dbReference>
<dbReference type="GO" id="GO:0008023">
    <property type="term" value="C:transcription elongation factor complex"/>
    <property type="evidence" value="ECO:0007669"/>
    <property type="project" value="InterPro"/>
</dbReference>
<dbReference type="GO" id="GO:0006368">
    <property type="term" value="P:transcription elongation by RNA polymerase II"/>
    <property type="evidence" value="ECO:0007669"/>
    <property type="project" value="InterPro"/>
</dbReference>
<evidence type="ECO:0000256" key="2">
    <source>
        <dbReference type="ARBA" id="ARBA00009171"/>
    </source>
</evidence>
<accession>A0A267DEL3</accession>
<dbReference type="InterPro" id="IPR031176">
    <property type="entry name" value="ELL/occludin"/>
</dbReference>
<dbReference type="OrthoDB" id="6284217at2759"/>
<organism evidence="9 10">
    <name type="scientific">Macrostomum lignano</name>
    <dbReference type="NCBI Taxonomy" id="282301"/>
    <lineage>
        <taxon>Eukaryota</taxon>
        <taxon>Metazoa</taxon>
        <taxon>Spiralia</taxon>
        <taxon>Lophotrochozoa</taxon>
        <taxon>Platyhelminthes</taxon>
        <taxon>Rhabditophora</taxon>
        <taxon>Macrostomorpha</taxon>
        <taxon>Macrostomida</taxon>
        <taxon>Macrostomidae</taxon>
        <taxon>Macrostomum</taxon>
    </lineage>
</organism>
<keyword evidence="3" id="KW-0805">Transcription regulation</keyword>
<feature type="compositionally biased region" description="Basic residues" evidence="7">
    <location>
        <begin position="382"/>
        <end position="392"/>
    </location>
</feature>
<evidence type="ECO:0000313" key="9">
    <source>
        <dbReference type="EMBL" id="PAA47012.1"/>
    </source>
</evidence>
<evidence type="ECO:0000256" key="6">
    <source>
        <dbReference type="PROSITE-ProRule" id="PRU01324"/>
    </source>
</evidence>
<dbReference type="STRING" id="282301.A0A267DEL3"/>